<dbReference type="PANTHER" id="PTHR24346:SF75">
    <property type="entry name" value="AURORA KINASE"/>
    <property type="match status" value="1"/>
</dbReference>
<evidence type="ECO:0000313" key="6">
    <source>
        <dbReference type="Proteomes" id="UP000019335"/>
    </source>
</evidence>
<feature type="region of interest" description="Disordered" evidence="3">
    <location>
        <begin position="23"/>
        <end position="65"/>
    </location>
</feature>
<dbReference type="SMART" id="SM00220">
    <property type="entry name" value="S_TKc"/>
    <property type="match status" value="1"/>
</dbReference>
<dbReference type="SUPFAM" id="SSF56112">
    <property type="entry name" value="Protein kinase-like (PK-like)"/>
    <property type="match status" value="1"/>
</dbReference>
<name>W7T2U1_9STRA</name>
<sequence length="888" mass="95279">MTDVQIRKLSSLLHDMARAQKLQAQQEQVSRRRRESSCLQYRPLSSSSSCPSLPEHRSDVSRHAPAPHPRYSFFGKPLLPSSFHEEVFQPGRAAFSGPVPTVLRNPITGRGYRFVSLINHCKYPNYVVLATPEHGTASIPAFPTQPHVEDDRVVVKVIHQSAVQASLGKGKPMGELAAHLHLASSSLLPGRGDEKAQKGPVGVIPLMEAWADPDYLYLVFPYANGGELFDYVAQHPHGVGEAKARGIFRGMARALQDLHGRGISHGDVSLENVMLSYDGEREGPTCHLIDLEMARHLEEAEEEEEEEQEEAAMEVEYGESGSSWGQAFEASSPSVPSPFSSSIGTSAPSWTPLDGSPPARALSNPFLTIAGGKPGYVSPEIVRGTLRDWGASDVWSLGICLVILLTGRPLYADPEDPCFNLLGHGMIAEVLGHYAREYGIDLPAGALSLVIAMLDANPAARPTLQEIMAHSWVMQEPTPEKSLSYQLPQGARLGLEEGAEEGEAGRWSPLAGSAEGKEEEMEGNRQVLENDAVAVEGAGSWDTAASRTGDQEQGHLVPDHTRRMRGARCRTARLPRERLCQHHDTASVGRRRICLQPLGQSTAEDGQERTEAGRERGKEGGRVDQPLWSRPLASPLSSLSPTRSPSRPDPARGFSGSEAGMDTLTGAASPFSPPSLPARGEKEGGAPALPLSVLPPTLDLPACPCPTDPLWDSAATTTSPAPFSFPSSPFPATSLPLESHQAAQGTPVCWGGGGRSQDSAEPRGRCGQAPPSLITQVDGCSPSQAGRQRWDAFMDFPASSDHHAYHTLQECDNLCSPPPSSRAGTAASPSTLATPRRSLDLRPSLLSSFPASPAFPQSTHHGSVPPHAARHIPSTAFTASSFRCLEGR</sequence>
<dbReference type="OrthoDB" id="541276at2759"/>
<feature type="compositionally biased region" description="Basic and acidic residues" evidence="3">
    <location>
        <begin position="549"/>
        <end position="561"/>
    </location>
</feature>
<dbReference type="InterPro" id="IPR008266">
    <property type="entry name" value="Tyr_kinase_AS"/>
</dbReference>
<evidence type="ECO:0000313" key="5">
    <source>
        <dbReference type="EMBL" id="EWM21052.1"/>
    </source>
</evidence>
<dbReference type="PROSITE" id="PS00109">
    <property type="entry name" value="PROTEIN_KINASE_TYR"/>
    <property type="match status" value="1"/>
</dbReference>
<evidence type="ECO:0000259" key="4">
    <source>
        <dbReference type="PROSITE" id="PS50011"/>
    </source>
</evidence>
<proteinExistence type="predicted"/>
<dbReference type="PROSITE" id="PS50011">
    <property type="entry name" value="PROTEIN_KINASE_DOM"/>
    <property type="match status" value="1"/>
</dbReference>
<keyword evidence="2" id="KW-0067">ATP-binding</keyword>
<reference evidence="5 6" key="1">
    <citation type="journal article" date="2014" name="Mol. Plant">
        <title>Chromosome Scale Genome Assembly and Transcriptome Profiling of Nannochloropsis gaditana in Nitrogen Depletion.</title>
        <authorList>
            <person name="Corteggiani Carpinelli E."/>
            <person name="Telatin A."/>
            <person name="Vitulo N."/>
            <person name="Forcato C."/>
            <person name="D'Angelo M."/>
            <person name="Schiavon R."/>
            <person name="Vezzi A."/>
            <person name="Giacometti G.M."/>
            <person name="Morosinotto T."/>
            <person name="Valle G."/>
        </authorList>
    </citation>
    <scope>NUCLEOTIDE SEQUENCE [LARGE SCALE GENOMIC DNA]</scope>
    <source>
        <strain evidence="5 6">B-31</strain>
    </source>
</reference>
<feature type="compositionally biased region" description="Low complexity" evidence="3">
    <location>
        <begin position="626"/>
        <end position="645"/>
    </location>
</feature>
<dbReference type="Gene3D" id="1.10.510.10">
    <property type="entry name" value="Transferase(Phosphotransferase) domain 1"/>
    <property type="match status" value="2"/>
</dbReference>
<dbReference type="GO" id="GO:0004674">
    <property type="term" value="F:protein serine/threonine kinase activity"/>
    <property type="evidence" value="ECO:0007669"/>
    <property type="project" value="TreeGrafter"/>
</dbReference>
<feature type="domain" description="Protein kinase" evidence="4">
    <location>
        <begin position="123"/>
        <end position="473"/>
    </location>
</feature>
<dbReference type="GO" id="GO:0035556">
    <property type="term" value="P:intracellular signal transduction"/>
    <property type="evidence" value="ECO:0007669"/>
    <property type="project" value="TreeGrafter"/>
</dbReference>
<gene>
    <name evidence="5" type="ORF">Naga_100221g9</name>
</gene>
<protein>
    <submittedName>
        <fullName evidence="5">Kin2p</fullName>
    </submittedName>
</protein>
<feature type="region of interest" description="Disordered" evidence="3">
    <location>
        <begin position="542"/>
        <end position="570"/>
    </location>
</feature>
<dbReference type="PANTHER" id="PTHR24346">
    <property type="entry name" value="MAP/MICROTUBULE AFFINITY-REGULATING KINASE"/>
    <property type="match status" value="1"/>
</dbReference>
<dbReference type="Proteomes" id="UP000019335">
    <property type="component" value="Unassembled WGS sequence"/>
</dbReference>
<feature type="compositionally biased region" description="Low complexity" evidence="3">
    <location>
        <begin position="841"/>
        <end position="856"/>
    </location>
</feature>
<feature type="compositionally biased region" description="Acidic residues" evidence="3">
    <location>
        <begin position="299"/>
        <end position="317"/>
    </location>
</feature>
<feature type="region of interest" description="Disordered" evidence="3">
    <location>
        <begin position="591"/>
        <end position="689"/>
    </location>
</feature>
<dbReference type="GO" id="GO:0005737">
    <property type="term" value="C:cytoplasm"/>
    <property type="evidence" value="ECO:0007669"/>
    <property type="project" value="TreeGrafter"/>
</dbReference>
<keyword evidence="1" id="KW-0547">Nucleotide-binding</keyword>
<dbReference type="InterPro" id="IPR000719">
    <property type="entry name" value="Prot_kinase_dom"/>
</dbReference>
<keyword evidence="6" id="KW-1185">Reference proteome</keyword>
<dbReference type="AlphaFoldDB" id="W7T2U1"/>
<feature type="region of interest" description="Disordered" evidence="3">
    <location>
        <begin position="816"/>
        <end position="872"/>
    </location>
</feature>
<dbReference type="Pfam" id="PF00069">
    <property type="entry name" value="Pkinase"/>
    <property type="match status" value="2"/>
</dbReference>
<feature type="compositionally biased region" description="Basic and acidic residues" evidence="3">
    <location>
        <begin position="606"/>
        <end position="622"/>
    </location>
</feature>
<evidence type="ECO:0000256" key="1">
    <source>
        <dbReference type="ARBA" id="ARBA00022741"/>
    </source>
</evidence>
<evidence type="ECO:0000256" key="2">
    <source>
        <dbReference type="ARBA" id="ARBA00022840"/>
    </source>
</evidence>
<comment type="caution">
    <text evidence="5">The sequence shown here is derived from an EMBL/GenBank/DDBJ whole genome shotgun (WGS) entry which is preliminary data.</text>
</comment>
<evidence type="ECO:0000256" key="3">
    <source>
        <dbReference type="SAM" id="MobiDB-lite"/>
    </source>
</evidence>
<feature type="region of interest" description="Disordered" evidence="3">
    <location>
        <begin position="298"/>
        <end position="355"/>
    </location>
</feature>
<organism evidence="5 6">
    <name type="scientific">Nannochloropsis gaditana</name>
    <dbReference type="NCBI Taxonomy" id="72520"/>
    <lineage>
        <taxon>Eukaryota</taxon>
        <taxon>Sar</taxon>
        <taxon>Stramenopiles</taxon>
        <taxon>Ochrophyta</taxon>
        <taxon>Eustigmatophyceae</taxon>
        <taxon>Eustigmatales</taxon>
        <taxon>Monodopsidaceae</taxon>
        <taxon>Nannochloropsis</taxon>
    </lineage>
</organism>
<feature type="compositionally biased region" description="Low complexity" evidence="3">
    <location>
        <begin position="331"/>
        <end position="349"/>
    </location>
</feature>
<dbReference type="GO" id="GO:0005524">
    <property type="term" value="F:ATP binding"/>
    <property type="evidence" value="ECO:0007669"/>
    <property type="project" value="UniProtKB-KW"/>
</dbReference>
<feature type="compositionally biased region" description="Low complexity" evidence="3">
    <location>
        <begin position="37"/>
        <end position="53"/>
    </location>
</feature>
<accession>W7T2U1</accession>
<dbReference type="InterPro" id="IPR011009">
    <property type="entry name" value="Kinase-like_dom_sf"/>
</dbReference>
<dbReference type="EMBL" id="AZIL01002680">
    <property type="protein sequence ID" value="EWM21052.1"/>
    <property type="molecule type" value="Genomic_DNA"/>
</dbReference>
<feature type="region of interest" description="Disordered" evidence="3">
    <location>
        <begin position="497"/>
        <end position="524"/>
    </location>
</feature>